<dbReference type="PROSITE" id="PS50887">
    <property type="entry name" value="GGDEF"/>
    <property type="match status" value="1"/>
</dbReference>
<accession>A0A8J3JLD6</accession>
<protein>
    <recommendedName>
        <fullName evidence="3">GGDEF domain-containing protein</fullName>
    </recommendedName>
</protein>
<dbReference type="FunFam" id="3.30.70.270:FF:000001">
    <property type="entry name" value="Diguanylate cyclase domain protein"/>
    <property type="match status" value="1"/>
</dbReference>
<evidence type="ECO:0000256" key="1">
    <source>
        <dbReference type="SAM" id="MobiDB-lite"/>
    </source>
</evidence>
<feature type="transmembrane region" description="Helical" evidence="2">
    <location>
        <begin position="262"/>
        <end position="282"/>
    </location>
</feature>
<dbReference type="Proteomes" id="UP000601223">
    <property type="component" value="Unassembled WGS sequence"/>
</dbReference>
<dbReference type="GO" id="GO:1902201">
    <property type="term" value="P:negative regulation of bacterial-type flagellum-dependent cell motility"/>
    <property type="evidence" value="ECO:0007669"/>
    <property type="project" value="TreeGrafter"/>
</dbReference>
<evidence type="ECO:0000259" key="3">
    <source>
        <dbReference type="PROSITE" id="PS50887"/>
    </source>
</evidence>
<dbReference type="PANTHER" id="PTHR45138">
    <property type="entry name" value="REGULATORY COMPONENTS OF SENSORY TRANSDUCTION SYSTEM"/>
    <property type="match status" value="1"/>
</dbReference>
<dbReference type="SMART" id="SM00267">
    <property type="entry name" value="GGDEF"/>
    <property type="match status" value="1"/>
</dbReference>
<dbReference type="SUPFAM" id="SSF55073">
    <property type="entry name" value="Nucleotide cyclase"/>
    <property type="match status" value="1"/>
</dbReference>
<dbReference type="EMBL" id="BONF01000011">
    <property type="protein sequence ID" value="GIF80838.1"/>
    <property type="molecule type" value="Genomic_DNA"/>
</dbReference>
<dbReference type="RefSeq" id="WP_239125638.1">
    <property type="nucleotide sequence ID" value="NZ_BONF01000011.1"/>
</dbReference>
<keyword evidence="2" id="KW-1133">Transmembrane helix</keyword>
<evidence type="ECO:0000313" key="5">
    <source>
        <dbReference type="Proteomes" id="UP000601223"/>
    </source>
</evidence>
<keyword evidence="5" id="KW-1185">Reference proteome</keyword>
<feature type="region of interest" description="Disordered" evidence="1">
    <location>
        <begin position="478"/>
        <end position="497"/>
    </location>
</feature>
<dbReference type="GO" id="GO:0052621">
    <property type="term" value="F:diguanylate cyclase activity"/>
    <property type="evidence" value="ECO:0007669"/>
    <property type="project" value="TreeGrafter"/>
</dbReference>
<gene>
    <name evidence="4" type="ORF">Cba03nite_21870</name>
</gene>
<dbReference type="CDD" id="cd01949">
    <property type="entry name" value="GGDEF"/>
    <property type="match status" value="1"/>
</dbReference>
<feature type="domain" description="GGDEF" evidence="3">
    <location>
        <begin position="357"/>
        <end position="479"/>
    </location>
</feature>
<feature type="transmembrane region" description="Helical" evidence="2">
    <location>
        <begin position="158"/>
        <end position="179"/>
    </location>
</feature>
<dbReference type="InterPro" id="IPR043128">
    <property type="entry name" value="Rev_trsase/Diguanyl_cyclase"/>
</dbReference>
<name>A0A8J3JLD6_9ACTN</name>
<dbReference type="InterPro" id="IPR050469">
    <property type="entry name" value="Diguanylate_Cyclase"/>
</dbReference>
<organism evidence="4 5">
    <name type="scientific">Catellatospora bangladeshensis</name>
    <dbReference type="NCBI Taxonomy" id="310355"/>
    <lineage>
        <taxon>Bacteria</taxon>
        <taxon>Bacillati</taxon>
        <taxon>Actinomycetota</taxon>
        <taxon>Actinomycetes</taxon>
        <taxon>Micromonosporales</taxon>
        <taxon>Micromonosporaceae</taxon>
        <taxon>Catellatospora</taxon>
    </lineage>
</organism>
<dbReference type="Pfam" id="PF00990">
    <property type="entry name" value="GGDEF"/>
    <property type="match status" value="1"/>
</dbReference>
<evidence type="ECO:0000313" key="4">
    <source>
        <dbReference type="EMBL" id="GIF80838.1"/>
    </source>
</evidence>
<feature type="transmembrane region" description="Helical" evidence="2">
    <location>
        <begin position="57"/>
        <end position="77"/>
    </location>
</feature>
<feature type="transmembrane region" description="Helical" evidence="2">
    <location>
        <begin position="225"/>
        <end position="242"/>
    </location>
</feature>
<feature type="transmembrane region" description="Helical" evidence="2">
    <location>
        <begin position="97"/>
        <end position="114"/>
    </location>
</feature>
<dbReference type="NCBIfam" id="TIGR00254">
    <property type="entry name" value="GGDEF"/>
    <property type="match status" value="1"/>
</dbReference>
<keyword evidence="2" id="KW-0472">Membrane</keyword>
<dbReference type="GO" id="GO:0005886">
    <property type="term" value="C:plasma membrane"/>
    <property type="evidence" value="ECO:0007669"/>
    <property type="project" value="TreeGrafter"/>
</dbReference>
<dbReference type="PANTHER" id="PTHR45138:SF9">
    <property type="entry name" value="DIGUANYLATE CYCLASE DGCM-RELATED"/>
    <property type="match status" value="1"/>
</dbReference>
<comment type="caution">
    <text evidence="4">The sequence shown here is derived from an EMBL/GenBank/DDBJ whole genome shotgun (WGS) entry which is preliminary data.</text>
</comment>
<reference evidence="4 5" key="1">
    <citation type="submission" date="2021-01" db="EMBL/GenBank/DDBJ databases">
        <title>Whole genome shotgun sequence of Catellatospora bangladeshensis NBRC 107357.</title>
        <authorList>
            <person name="Komaki H."/>
            <person name="Tamura T."/>
        </authorList>
    </citation>
    <scope>NUCLEOTIDE SEQUENCE [LARGE SCALE GENOMIC DNA]</scope>
    <source>
        <strain evidence="4 5">NBRC 107357</strain>
    </source>
</reference>
<dbReference type="InterPro" id="IPR000160">
    <property type="entry name" value="GGDEF_dom"/>
</dbReference>
<feature type="transmembrane region" description="Helical" evidence="2">
    <location>
        <begin position="7"/>
        <end position="24"/>
    </location>
</feature>
<evidence type="ECO:0000256" key="2">
    <source>
        <dbReference type="SAM" id="Phobius"/>
    </source>
</evidence>
<dbReference type="GO" id="GO:0043709">
    <property type="term" value="P:cell adhesion involved in single-species biofilm formation"/>
    <property type="evidence" value="ECO:0007669"/>
    <property type="project" value="TreeGrafter"/>
</dbReference>
<feature type="transmembrane region" description="Helical" evidence="2">
    <location>
        <begin position="126"/>
        <end position="146"/>
    </location>
</feature>
<feature type="transmembrane region" description="Helical" evidence="2">
    <location>
        <begin position="30"/>
        <end position="50"/>
    </location>
</feature>
<dbReference type="AlphaFoldDB" id="A0A8J3JLD6"/>
<feature type="transmembrane region" description="Helical" evidence="2">
    <location>
        <begin position="288"/>
        <end position="306"/>
    </location>
</feature>
<dbReference type="InterPro" id="IPR029787">
    <property type="entry name" value="Nucleotide_cyclase"/>
</dbReference>
<feature type="transmembrane region" description="Helical" evidence="2">
    <location>
        <begin position="191"/>
        <end position="213"/>
    </location>
</feature>
<proteinExistence type="predicted"/>
<sequence length="497" mass="53370">MSQLTLVLYLATMLAALVGFFVAAPDGLVAVLWQIAVGYSATTAILVGARRNTGDRAAWYCFAVGIFANSTGLLVEAVDATLVHPTGLPSVPSLADAFYLTLYPAFALGLALLIRKREARRDWGALVDATMVVAGLSLPAWIFVIAPSAGDPTLSIPGHLVSIAYPVGDLMLAAMLIRLHLGARRPRPRALWLMSGSLAAFLCADIAWAVLHVLGQSPDDTTRRLIQVTSMLAYTLIGAAALHPSARQIGEHDRPPAAHLKIATICLFTGAALIAPALLIFQVAQGRVTNGLAIAVGCIAMVLLVATRMSQLIRRLEQQATTIREMSHTDELTGLPNRRAWTIELPRAIERARRDSVPLSVAMLDMDHFKLFNDTHGHPAGDRLLTASSAAWQRRLREVDYLARYGGEEFLVLLPDADGARAGQVVDRLRDTTPLGQTFSAGIATWNGRETSDELVARADSALYAAKQAGRNQTVLALSPRTDPTGQYPATASNPSR</sequence>
<dbReference type="Gene3D" id="3.30.70.270">
    <property type="match status" value="1"/>
</dbReference>
<keyword evidence="2" id="KW-0812">Transmembrane</keyword>